<name>A0A4S8LGD5_DENBC</name>
<dbReference type="PANTHER" id="PTHR46300">
    <property type="entry name" value="P450, PUTATIVE (EUROFUNG)-RELATED-RELATED"/>
    <property type="match status" value="1"/>
</dbReference>
<dbReference type="AlphaFoldDB" id="A0A4S8LGD5"/>
<keyword evidence="10" id="KW-0812">Transmembrane</keyword>
<protein>
    <submittedName>
        <fullName evidence="11">Cytochrome P450</fullName>
    </submittedName>
</protein>
<dbReference type="GO" id="GO:0004497">
    <property type="term" value="F:monooxygenase activity"/>
    <property type="evidence" value="ECO:0007669"/>
    <property type="project" value="UniProtKB-KW"/>
</dbReference>
<keyword evidence="12" id="KW-1185">Reference proteome</keyword>
<evidence type="ECO:0000313" key="12">
    <source>
        <dbReference type="Proteomes" id="UP000297245"/>
    </source>
</evidence>
<accession>A0A4S8LGD5</accession>
<keyword evidence="5 9" id="KW-0479">Metal-binding</keyword>
<dbReference type="InterPro" id="IPR036396">
    <property type="entry name" value="Cyt_P450_sf"/>
</dbReference>
<comment type="pathway">
    <text evidence="2">Secondary metabolite biosynthesis.</text>
</comment>
<dbReference type="CDD" id="cd11065">
    <property type="entry name" value="CYP64-like"/>
    <property type="match status" value="1"/>
</dbReference>
<dbReference type="PRINTS" id="PR00463">
    <property type="entry name" value="EP450I"/>
</dbReference>
<evidence type="ECO:0000256" key="3">
    <source>
        <dbReference type="ARBA" id="ARBA00010617"/>
    </source>
</evidence>
<keyword evidence="10" id="KW-0472">Membrane</keyword>
<reference evidence="11 12" key="1">
    <citation type="journal article" date="2019" name="Nat. Ecol. Evol.">
        <title>Megaphylogeny resolves global patterns of mushroom evolution.</title>
        <authorList>
            <person name="Varga T."/>
            <person name="Krizsan K."/>
            <person name="Foldi C."/>
            <person name="Dima B."/>
            <person name="Sanchez-Garcia M."/>
            <person name="Sanchez-Ramirez S."/>
            <person name="Szollosi G.J."/>
            <person name="Szarkandi J.G."/>
            <person name="Papp V."/>
            <person name="Albert L."/>
            <person name="Andreopoulos W."/>
            <person name="Angelini C."/>
            <person name="Antonin V."/>
            <person name="Barry K.W."/>
            <person name="Bougher N.L."/>
            <person name="Buchanan P."/>
            <person name="Buyck B."/>
            <person name="Bense V."/>
            <person name="Catcheside P."/>
            <person name="Chovatia M."/>
            <person name="Cooper J."/>
            <person name="Damon W."/>
            <person name="Desjardin D."/>
            <person name="Finy P."/>
            <person name="Geml J."/>
            <person name="Haridas S."/>
            <person name="Hughes K."/>
            <person name="Justo A."/>
            <person name="Karasinski D."/>
            <person name="Kautmanova I."/>
            <person name="Kiss B."/>
            <person name="Kocsube S."/>
            <person name="Kotiranta H."/>
            <person name="LaButti K.M."/>
            <person name="Lechner B.E."/>
            <person name="Liimatainen K."/>
            <person name="Lipzen A."/>
            <person name="Lukacs Z."/>
            <person name="Mihaltcheva S."/>
            <person name="Morgado L.N."/>
            <person name="Niskanen T."/>
            <person name="Noordeloos M.E."/>
            <person name="Ohm R.A."/>
            <person name="Ortiz-Santana B."/>
            <person name="Ovrebo C."/>
            <person name="Racz N."/>
            <person name="Riley R."/>
            <person name="Savchenko A."/>
            <person name="Shiryaev A."/>
            <person name="Soop K."/>
            <person name="Spirin V."/>
            <person name="Szebenyi C."/>
            <person name="Tomsovsky M."/>
            <person name="Tulloss R.E."/>
            <person name="Uehling J."/>
            <person name="Grigoriev I.V."/>
            <person name="Vagvolgyi C."/>
            <person name="Papp T."/>
            <person name="Martin F.M."/>
            <person name="Miettinen O."/>
            <person name="Hibbett D.S."/>
            <person name="Nagy L.G."/>
        </authorList>
    </citation>
    <scope>NUCLEOTIDE SEQUENCE [LARGE SCALE GENOMIC DNA]</scope>
    <source>
        <strain evidence="11 12">CBS 962.96</strain>
    </source>
</reference>
<dbReference type="InterPro" id="IPR001128">
    <property type="entry name" value="Cyt_P450"/>
</dbReference>
<sequence>MTTSSPLPDLTSFPYLSLVLSLTLCITIAYYLRRHTSPPYPPGPKARSFLTGNWGQFPAGGKVYLKYIEWGRQYGSDLIHMEAFGQHYVVINSFKAANEILEKRALISSSRPFTLMDEFGGWGNVLGLLPYADRWRNFRKLFHQNFRPDGAIKSRPVQLEKIHRFLRDLLGPYDGFMDCVVTLSESIAFTTMYGYDITSHQDHLPRAARQALEVLEQLPGLDAYTYLPFLRYLPSWFPGGGFKTLAEGSRTCIEEIKEVPFKIAVDQWNSGKYSLIGELLHTNNGKINAFPDKIDIAKNMGVTTVLASSDTTSSHIGTFVLAMALHPDIQRKAQREIDQVIGTNRLPSFEDRPSLPYIEAIYREVMRWIPVLPLGLPHNTTEPDVYDGYYIPKGTSLFANIWAMTHDENVYEEPDKFIPERHLGPNGTGVIGGINSILTYGFGRRVCVGRHVADATVWMTIACLLTVYDISLIKDQDGKETELDVNECYHFGAVILPKSFPCKISPRSESAEKMIRDTSTIEYEGLRVGN</sequence>
<keyword evidence="10" id="KW-1133">Transmembrane helix</keyword>
<evidence type="ECO:0000256" key="9">
    <source>
        <dbReference type="PIRSR" id="PIRSR602401-1"/>
    </source>
</evidence>
<dbReference type="InterPro" id="IPR002401">
    <property type="entry name" value="Cyt_P450_E_grp-I"/>
</dbReference>
<feature type="transmembrane region" description="Helical" evidence="10">
    <location>
        <begin position="12"/>
        <end position="32"/>
    </location>
</feature>
<organism evidence="11 12">
    <name type="scientific">Dendrothele bispora (strain CBS 962.96)</name>
    <dbReference type="NCBI Taxonomy" id="1314807"/>
    <lineage>
        <taxon>Eukaryota</taxon>
        <taxon>Fungi</taxon>
        <taxon>Dikarya</taxon>
        <taxon>Basidiomycota</taxon>
        <taxon>Agaricomycotina</taxon>
        <taxon>Agaricomycetes</taxon>
        <taxon>Agaricomycetidae</taxon>
        <taxon>Agaricales</taxon>
        <taxon>Agaricales incertae sedis</taxon>
        <taxon>Dendrothele</taxon>
    </lineage>
</organism>
<keyword evidence="8" id="KW-0503">Monooxygenase</keyword>
<evidence type="ECO:0000256" key="6">
    <source>
        <dbReference type="ARBA" id="ARBA00023002"/>
    </source>
</evidence>
<evidence type="ECO:0000256" key="2">
    <source>
        <dbReference type="ARBA" id="ARBA00005179"/>
    </source>
</evidence>
<feature type="binding site" description="axial binding residue" evidence="9">
    <location>
        <position position="447"/>
    </location>
    <ligand>
        <name>heme</name>
        <dbReference type="ChEBI" id="CHEBI:30413"/>
    </ligand>
    <ligandPart>
        <name>Fe</name>
        <dbReference type="ChEBI" id="CHEBI:18248"/>
    </ligandPart>
</feature>
<evidence type="ECO:0000256" key="5">
    <source>
        <dbReference type="ARBA" id="ARBA00022723"/>
    </source>
</evidence>
<evidence type="ECO:0000256" key="10">
    <source>
        <dbReference type="SAM" id="Phobius"/>
    </source>
</evidence>
<dbReference type="EMBL" id="ML179423">
    <property type="protein sequence ID" value="THU88059.1"/>
    <property type="molecule type" value="Genomic_DNA"/>
</dbReference>
<proteinExistence type="inferred from homology"/>
<keyword evidence="4 9" id="KW-0349">Heme</keyword>
<evidence type="ECO:0000256" key="7">
    <source>
        <dbReference type="ARBA" id="ARBA00023004"/>
    </source>
</evidence>
<evidence type="ECO:0000313" key="11">
    <source>
        <dbReference type="EMBL" id="THU88059.1"/>
    </source>
</evidence>
<dbReference type="GO" id="GO:0016705">
    <property type="term" value="F:oxidoreductase activity, acting on paired donors, with incorporation or reduction of molecular oxygen"/>
    <property type="evidence" value="ECO:0007669"/>
    <property type="project" value="InterPro"/>
</dbReference>
<comment type="cofactor">
    <cofactor evidence="1 9">
        <name>heme</name>
        <dbReference type="ChEBI" id="CHEBI:30413"/>
    </cofactor>
</comment>
<evidence type="ECO:0000256" key="1">
    <source>
        <dbReference type="ARBA" id="ARBA00001971"/>
    </source>
</evidence>
<keyword evidence="7 9" id="KW-0408">Iron</keyword>
<gene>
    <name evidence="11" type="ORF">K435DRAFT_762123</name>
</gene>
<dbReference type="GO" id="GO:0005506">
    <property type="term" value="F:iron ion binding"/>
    <property type="evidence" value="ECO:0007669"/>
    <property type="project" value="InterPro"/>
</dbReference>
<dbReference type="GO" id="GO:0020037">
    <property type="term" value="F:heme binding"/>
    <property type="evidence" value="ECO:0007669"/>
    <property type="project" value="InterPro"/>
</dbReference>
<dbReference type="Proteomes" id="UP000297245">
    <property type="component" value="Unassembled WGS sequence"/>
</dbReference>
<dbReference type="SUPFAM" id="SSF48264">
    <property type="entry name" value="Cytochrome P450"/>
    <property type="match status" value="1"/>
</dbReference>
<dbReference type="Gene3D" id="1.10.630.10">
    <property type="entry name" value="Cytochrome P450"/>
    <property type="match status" value="1"/>
</dbReference>
<dbReference type="InterPro" id="IPR050364">
    <property type="entry name" value="Cytochrome_P450_fung"/>
</dbReference>
<dbReference type="OrthoDB" id="2789670at2759"/>
<comment type="similarity">
    <text evidence="3">Belongs to the cytochrome P450 family.</text>
</comment>
<keyword evidence="6" id="KW-0560">Oxidoreductase</keyword>
<evidence type="ECO:0000256" key="8">
    <source>
        <dbReference type="ARBA" id="ARBA00023033"/>
    </source>
</evidence>
<dbReference type="Pfam" id="PF00067">
    <property type="entry name" value="p450"/>
    <property type="match status" value="1"/>
</dbReference>
<evidence type="ECO:0000256" key="4">
    <source>
        <dbReference type="ARBA" id="ARBA00022617"/>
    </source>
</evidence>
<dbReference type="PANTHER" id="PTHR46300:SF7">
    <property type="entry name" value="P450, PUTATIVE (EUROFUNG)-RELATED"/>
    <property type="match status" value="1"/>
</dbReference>